<dbReference type="EMBL" id="RCHS01000400">
    <property type="protein sequence ID" value="RMX59038.1"/>
    <property type="molecule type" value="Genomic_DNA"/>
</dbReference>
<keyword evidence="4" id="KW-1185">Reference proteome</keyword>
<feature type="disulfide bond" evidence="1">
    <location>
        <begin position="106"/>
        <end position="123"/>
    </location>
</feature>
<proteinExistence type="predicted"/>
<name>A0A3M6V0G9_POCDA</name>
<dbReference type="SUPFAM" id="SSF57196">
    <property type="entry name" value="EGF/Laminin"/>
    <property type="match status" value="1"/>
</dbReference>
<dbReference type="InterPro" id="IPR003609">
    <property type="entry name" value="Pan_app"/>
</dbReference>
<dbReference type="SMART" id="SM00181">
    <property type="entry name" value="EGF"/>
    <property type="match status" value="1"/>
</dbReference>
<organism evidence="3 4">
    <name type="scientific">Pocillopora damicornis</name>
    <name type="common">Cauliflower coral</name>
    <name type="synonym">Millepora damicornis</name>
    <dbReference type="NCBI Taxonomy" id="46731"/>
    <lineage>
        <taxon>Eukaryota</taxon>
        <taxon>Metazoa</taxon>
        <taxon>Cnidaria</taxon>
        <taxon>Anthozoa</taxon>
        <taxon>Hexacorallia</taxon>
        <taxon>Scleractinia</taxon>
        <taxon>Astrocoeniina</taxon>
        <taxon>Pocilloporidae</taxon>
        <taxon>Pocillopora</taxon>
    </lineage>
</organism>
<feature type="domain" description="EGF-like" evidence="2">
    <location>
        <begin position="97"/>
        <end position="135"/>
    </location>
</feature>
<protein>
    <recommendedName>
        <fullName evidence="2">EGF-like domain-containing protein</fullName>
    </recommendedName>
</protein>
<dbReference type="Pfam" id="PF00024">
    <property type="entry name" value="PAN_1"/>
    <property type="match status" value="1"/>
</dbReference>
<dbReference type="InterPro" id="IPR000742">
    <property type="entry name" value="EGF"/>
</dbReference>
<dbReference type="PROSITE" id="PS00022">
    <property type="entry name" value="EGF_1"/>
    <property type="match status" value="1"/>
</dbReference>
<dbReference type="OrthoDB" id="5950113at2759"/>
<dbReference type="CDD" id="cd00054">
    <property type="entry name" value="EGF_CA"/>
    <property type="match status" value="1"/>
</dbReference>
<evidence type="ECO:0000313" key="4">
    <source>
        <dbReference type="Proteomes" id="UP000275408"/>
    </source>
</evidence>
<evidence type="ECO:0000313" key="3">
    <source>
        <dbReference type="EMBL" id="RMX59038.1"/>
    </source>
</evidence>
<evidence type="ECO:0000256" key="1">
    <source>
        <dbReference type="PROSITE-ProRule" id="PRU00076"/>
    </source>
</evidence>
<dbReference type="AlphaFoldDB" id="A0A3M6V0G9"/>
<comment type="caution">
    <text evidence="3">The sequence shown here is derived from an EMBL/GenBank/DDBJ whole genome shotgun (WGS) entry which is preliminary data.</text>
</comment>
<dbReference type="PROSITE" id="PS50026">
    <property type="entry name" value="EGF_3"/>
    <property type="match status" value="1"/>
</dbReference>
<dbReference type="Proteomes" id="UP000275408">
    <property type="component" value="Unassembled WGS sequence"/>
</dbReference>
<accession>A0A3M6V0G9</accession>
<dbReference type="Gene3D" id="2.10.25.10">
    <property type="entry name" value="Laminin"/>
    <property type="match status" value="1"/>
</dbReference>
<dbReference type="Pfam" id="PF00008">
    <property type="entry name" value="EGF"/>
    <property type="match status" value="1"/>
</dbReference>
<gene>
    <name evidence="3" type="ORF">pdam_00009961</name>
</gene>
<reference evidence="3 4" key="1">
    <citation type="journal article" date="2018" name="Sci. Rep.">
        <title>Comparative analysis of the Pocillopora damicornis genome highlights role of immune system in coral evolution.</title>
        <authorList>
            <person name="Cunning R."/>
            <person name="Bay R.A."/>
            <person name="Gillette P."/>
            <person name="Baker A.C."/>
            <person name="Traylor-Knowles N."/>
        </authorList>
    </citation>
    <scope>NUCLEOTIDE SEQUENCE [LARGE SCALE GENOMIC DNA]</scope>
    <source>
        <strain evidence="3">RSMAS</strain>
        <tissue evidence="3">Whole animal</tissue>
    </source>
</reference>
<feature type="disulfide bond" evidence="1">
    <location>
        <begin position="125"/>
        <end position="134"/>
    </location>
</feature>
<comment type="caution">
    <text evidence="1">Lacks conserved residue(s) required for the propagation of feature annotation.</text>
</comment>
<sequence>MYLCRINTTVRTVEACRALEFTDLFEGVALTGHLIKNLSLEVQNNCQLSCYLEDDCVSYNLGPKNTDGKYVCELSDSDDQQFPGDLVPRDGFIYGVTKNFCSNSKCSGNGKCQNGFTDKGYRCLCQKGFVGDNCENGFKIGSWLKVNTNPLCFGARNDDHGSFTIAKAGSISALKLVHISGALTCHSSSTRSFWGCEVSSYGKKTLMTLVTYINRTVFLPTRETADMGEPGHTCATEYIYHLQGFDDVSTEIIFNTSSKTLPVKMNQGFQIWYGQDLSDCSEINNSGQSCVNVYVWYDTIY</sequence>
<keyword evidence="1" id="KW-1015">Disulfide bond</keyword>
<dbReference type="PROSITE" id="PS01186">
    <property type="entry name" value="EGF_2"/>
    <property type="match status" value="1"/>
</dbReference>
<evidence type="ECO:0000259" key="2">
    <source>
        <dbReference type="PROSITE" id="PS50026"/>
    </source>
</evidence>
<keyword evidence="1" id="KW-0245">EGF-like domain</keyword>